<dbReference type="Proteomes" id="UP001243375">
    <property type="component" value="Unassembled WGS sequence"/>
</dbReference>
<accession>A0ACC2WK09</accession>
<gene>
    <name evidence="1" type="ORF">QFC22_006374</name>
</gene>
<name>A0ACC2WK09_9TREE</name>
<reference evidence="1" key="1">
    <citation type="submission" date="2023-04" db="EMBL/GenBank/DDBJ databases">
        <title>Draft Genome sequencing of Naganishia species isolated from polar environments using Oxford Nanopore Technology.</title>
        <authorList>
            <person name="Leo P."/>
            <person name="Venkateswaran K."/>
        </authorList>
    </citation>
    <scope>NUCLEOTIDE SEQUENCE</scope>
    <source>
        <strain evidence="1">MNA-CCFEE 5425</strain>
    </source>
</reference>
<keyword evidence="2" id="KW-1185">Reference proteome</keyword>
<evidence type="ECO:0000313" key="1">
    <source>
        <dbReference type="EMBL" id="KAJ9112075.1"/>
    </source>
</evidence>
<sequence>MAQQLLTIPNISAYHLPSPTSEGIILAKGDLVISLLPAAPPEHPKPTLTLSVGGASFLIKEGTPVVKTDTNHEHASWLFAPALPDTHAQSAGDLGANGGELGTPAAAAATSVLAPSKLGKIKLVPAESHSPASYDRQESFAAEFEKILKEHKCWKEVGYYDLEDELALADPAGAGYGTTIADTLGYYGRVISNRLSGLTTTKSGTSPSSPAPAAAPVIPSETTKSTAAQANNVTHTISEYTHTAGEALGHAVHDGAAYLGHLAAGVVGSVEHAVGAAPAPGDRQAGRGEVVELQEPGGTSAVGDAARSLGQKGLETWEEVKLGVADGVERAGVMAQSVSESAHMGIEQRYGAEADKVAQDPSALIVPRTLCSTNDPRKKQTQTLTHFSRPYPRTDIGQTGANVGSVAMDGMLATSVIAHGVNAGDGVVEGYARGVNAAAGNK</sequence>
<proteinExistence type="predicted"/>
<evidence type="ECO:0000313" key="2">
    <source>
        <dbReference type="Proteomes" id="UP001243375"/>
    </source>
</evidence>
<protein>
    <submittedName>
        <fullName evidence="1">Uncharacterized protein</fullName>
    </submittedName>
</protein>
<organism evidence="1 2">
    <name type="scientific">Naganishia vaughanmartiniae</name>
    <dbReference type="NCBI Taxonomy" id="1424756"/>
    <lineage>
        <taxon>Eukaryota</taxon>
        <taxon>Fungi</taxon>
        <taxon>Dikarya</taxon>
        <taxon>Basidiomycota</taxon>
        <taxon>Agaricomycotina</taxon>
        <taxon>Tremellomycetes</taxon>
        <taxon>Filobasidiales</taxon>
        <taxon>Filobasidiaceae</taxon>
        <taxon>Naganishia</taxon>
    </lineage>
</organism>
<comment type="caution">
    <text evidence="1">The sequence shown here is derived from an EMBL/GenBank/DDBJ whole genome shotgun (WGS) entry which is preliminary data.</text>
</comment>
<dbReference type="EMBL" id="JASBWU010000027">
    <property type="protein sequence ID" value="KAJ9112075.1"/>
    <property type="molecule type" value="Genomic_DNA"/>
</dbReference>